<keyword evidence="2" id="KW-1185">Reference proteome</keyword>
<dbReference type="Proteomes" id="UP000765509">
    <property type="component" value="Unassembled WGS sequence"/>
</dbReference>
<dbReference type="OrthoDB" id="2507389at2759"/>
<dbReference type="EMBL" id="AVOT02002232">
    <property type="protein sequence ID" value="MBW0469591.1"/>
    <property type="molecule type" value="Genomic_DNA"/>
</dbReference>
<organism evidence="1 2">
    <name type="scientific">Austropuccinia psidii MF-1</name>
    <dbReference type="NCBI Taxonomy" id="1389203"/>
    <lineage>
        <taxon>Eukaryota</taxon>
        <taxon>Fungi</taxon>
        <taxon>Dikarya</taxon>
        <taxon>Basidiomycota</taxon>
        <taxon>Pucciniomycotina</taxon>
        <taxon>Pucciniomycetes</taxon>
        <taxon>Pucciniales</taxon>
        <taxon>Sphaerophragmiaceae</taxon>
        <taxon>Austropuccinia</taxon>
    </lineage>
</organism>
<evidence type="ECO:0000313" key="1">
    <source>
        <dbReference type="EMBL" id="MBW0469591.1"/>
    </source>
</evidence>
<comment type="caution">
    <text evidence="1">The sequence shown here is derived from an EMBL/GenBank/DDBJ whole genome shotgun (WGS) entry which is preliminary data.</text>
</comment>
<name>A0A9Q3BP38_9BASI</name>
<protein>
    <submittedName>
        <fullName evidence="1">Uncharacterized protein</fullName>
    </submittedName>
</protein>
<evidence type="ECO:0000313" key="2">
    <source>
        <dbReference type="Proteomes" id="UP000765509"/>
    </source>
</evidence>
<sequence>MKLHLATKEDLYPVKARILKELQEKVSSYPSLIHKLIQKDKIAANMSPIMELIDSFPIKPWGKLLPIKNMGMMKEEAIEQVKKMVRDRIPQDFKIFMNGSDIPGKGKGAAAVIMPLGLAVTRHIMETTYEPLRYDHISKKVTRKIL</sequence>
<dbReference type="AlphaFoldDB" id="A0A9Q3BP38"/>
<accession>A0A9Q3BP38</accession>
<proteinExistence type="predicted"/>
<reference evidence="1" key="1">
    <citation type="submission" date="2021-03" db="EMBL/GenBank/DDBJ databases">
        <title>Draft genome sequence of rust myrtle Austropuccinia psidii MF-1, a brazilian biotype.</title>
        <authorList>
            <person name="Quecine M.C."/>
            <person name="Pachon D.M.R."/>
            <person name="Bonatelli M.L."/>
            <person name="Correr F.H."/>
            <person name="Franceschini L.M."/>
            <person name="Leite T.F."/>
            <person name="Margarido G.R.A."/>
            <person name="Almeida C.A."/>
            <person name="Ferrarezi J.A."/>
            <person name="Labate C.A."/>
        </authorList>
    </citation>
    <scope>NUCLEOTIDE SEQUENCE</scope>
    <source>
        <strain evidence="1">MF-1</strain>
    </source>
</reference>
<gene>
    <name evidence="1" type="ORF">O181_009306</name>
</gene>